<name>A0AAI9WMB1_9BURK</name>
<evidence type="ECO:0000256" key="1">
    <source>
        <dbReference type="SAM" id="SignalP"/>
    </source>
</evidence>
<evidence type="ECO:0000313" key="2">
    <source>
        <dbReference type="EMBL" id="KAB7649945.1"/>
    </source>
</evidence>
<dbReference type="EMBL" id="WEHW01000057">
    <property type="protein sequence ID" value="KAB7649945.1"/>
    <property type="molecule type" value="Genomic_DNA"/>
</dbReference>
<dbReference type="PROSITE" id="PS51257">
    <property type="entry name" value="PROKAR_LIPOPROTEIN"/>
    <property type="match status" value="1"/>
</dbReference>
<sequence length="185" mass="21022">MSARLCCSLVLSALLLAGCAVPPADQSDISSIQTTAAENNRTQSLRREPSQYELRITEVSNRLRAACVAEAFQPYFRKSACLPNGITEAMLNDRTRITREQRRAAEGVFELTRELNEDTRRIMIETGTPQEARIAEESRTLSDPRIEAMQEGLLKGTLTWGEYNMRRLELFEEIQRRRALLGEED</sequence>
<reference evidence="2 3" key="1">
    <citation type="submission" date="2019-10" db="EMBL/GenBank/DDBJ databases">
        <title>Genome diversity of Sutterella seckii.</title>
        <authorList>
            <person name="Chaplin A.V."/>
            <person name="Sokolova S.R."/>
            <person name="Mosin K.A."/>
            <person name="Ivanova E.L."/>
            <person name="Kochetkova T.O."/>
            <person name="Goltsov A.Y."/>
            <person name="Trofimov D.Y."/>
            <person name="Efimov B.A."/>
        </authorList>
    </citation>
    <scope>NUCLEOTIDE SEQUENCE [LARGE SCALE GENOMIC DNA]</scope>
    <source>
        <strain evidence="2 3">ASD3426</strain>
    </source>
</reference>
<dbReference type="RefSeq" id="WP_139687712.1">
    <property type="nucleotide sequence ID" value="NZ_WEHW01000057.1"/>
</dbReference>
<dbReference type="AlphaFoldDB" id="A0AAI9WMB1"/>
<keyword evidence="1" id="KW-0732">Signal</keyword>
<gene>
    <name evidence="2" type="ORF">GBM96_10305</name>
</gene>
<evidence type="ECO:0000313" key="3">
    <source>
        <dbReference type="Proteomes" id="UP000469462"/>
    </source>
</evidence>
<evidence type="ECO:0008006" key="4">
    <source>
        <dbReference type="Google" id="ProtNLM"/>
    </source>
</evidence>
<feature type="chain" id="PRO_5042491336" description="Lipoprotein" evidence="1">
    <location>
        <begin position="27"/>
        <end position="185"/>
    </location>
</feature>
<protein>
    <recommendedName>
        <fullName evidence="4">Lipoprotein</fullName>
    </recommendedName>
</protein>
<organism evidence="2 3">
    <name type="scientific">Sutterella seckii</name>
    <dbReference type="NCBI Taxonomy" id="1944635"/>
    <lineage>
        <taxon>Bacteria</taxon>
        <taxon>Pseudomonadati</taxon>
        <taxon>Pseudomonadota</taxon>
        <taxon>Betaproteobacteria</taxon>
        <taxon>Burkholderiales</taxon>
        <taxon>Sutterellaceae</taxon>
        <taxon>Sutterella</taxon>
    </lineage>
</organism>
<comment type="caution">
    <text evidence="2">The sequence shown here is derived from an EMBL/GenBank/DDBJ whole genome shotgun (WGS) entry which is preliminary data.</text>
</comment>
<accession>A0AAI9WMB1</accession>
<feature type="signal peptide" evidence="1">
    <location>
        <begin position="1"/>
        <end position="26"/>
    </location>
</feature>
<dbReference type="Proteomes" id="UP000469462">
    <property type="component" value="Unassembled WGS sequence"/>
</dbReference>
<proteinExistence type="predicted"/>
<keyword evidence="3" id="KW-1185">Reference proteome</keyword>